<dbReference type="CDD" id="cd24076">
    <property type="entry name" value="ASKHA_ATPase_ROK_BsXylR-like"/>
    <property type="match status" value="1"/>
</dbReference>
<dbReference type="STRING" id="697281.Mahau_0836"/>
<dbReference type="InterPro" id="IPR000600">
    <property type="entry name" value="ROK"/>
</dbReference>
<evidence type="ECO:0000256" key="2">
    <source>
        <dbReference type="ARBA" id="ARBA00012323"/>
    </source>
</evidence>
<dbReference type="OrthoDB" id="9810372at2"/>
<gene>
    <name evidence="9" type="ordered locus">Mahau_0836</name>
</gene>
<dbReference type="RefSeq" id="WP_013780464.1">
    <property type="nucleotide sequence ID" value="NC_015520.1"/>
</dbReference>
<sequence length="321" mass="34898">MNEKYIAGIDLGGTTIQTVLTDENYNIVTKYKSDTLAKEGPDAVIERMMDAIDHVLEESKLSKEDLLGIGLGIPGLMDIEKGISLFAGNLSWENIQVVQPFKDRFNVPVYMDNDVRVNALGEWYFGAGRGVKNMVLITLGTGVGAGIIIDGKMLRGPQSAAGEVGHMIIVEDGPACTCGSRGCLEVFASATGMMRRCKELMLENRDSLLWQMCDGDIDKVRTHMIDKAHDQGDKVGRQVMAETAYYLGIGLTNVVNIFNPELVVIGGGVSKAGERLLGPARDFVNKRAMVVQRQHYKLVAAQMLDEAGMLGACTLAKENLP</sequence>
<name>F4A1K0_MAHA5</name>
<organism evidence="9 10">
    <name type="scientific">Mahella australiensis (strain DSM 15567 / CIP 107919 / 50-1 BON)</name>
    <dbReference type="NCBI Taxonomy" id="697281"/>
    <lineage>
        <taxon>Bacteria</taxon>
        <taxon>Bacillati</taxon>
        <taxon>Bacillota</taxon>
        <taxon>Clostridia</taxon>
        <taxon>Thermoanaerobacterales</taxon>
        <taxon>Thermoanaerobacterales Family IV. Incertae Sedis</taxon>
        <taxon>Mahella</taxon>
    </lineage>
</organism>
<dbReference type="PANTHER" id="PTHR18964:SF149">
    <property type="entry name" value="BIFUNCTIONAL UDP-N-ACETYLGLUCOSAMINE 2-EPIMERASE_N-ACETYLMANNOSAMINE KINASE"/>
    <property type="match status" value="1"/>
</dbReference>
<proteinExistence type="inferred from homology"/>
<dbReference type="InterPro" id="IPR049874">
    <property type="entry name" value="ROK_cs"/>
</dbReference>
<dbReference type="Proteomes" id="UP000008457">
    <property type="component" value="Chromosome"/>
</dbReference>
<protein>
    <recommendedName>
        <fullName evidence="3">Glucokinase</fullName>
        <ecNumber evidence="2">2.7.1.2</ecNumber>
    </recommendedName>
    <alternativeName>
        <fullName evidence="8">Glucose kinase</fullName>
    </alternativeName>
</protein>
<keyword evidence="7" id="KW-0067">ATP-binding</keyword>
<evidence type="ECO:0000256" key="7">
    <source>
        <dbReference type="ARBA" id="ARBA00022840"/>
    </source>
</evidence>
<dbReference type="PROSITE" id="PS01125">
    <property type="entry name" value="ROK"/>
    <property type="match status" value="1"/>
</dbReference>
<evidence type="ECO:0000256" key="5">
    <source>
        <dbReference type="ARBA" id="ARBA00022741"/>
    </source>
</evidence>
<reference evidence="9 10" key="2">
    <citation type="journal article" date="2011" name="Stand. Genomic Sci.">
        <title>Complete genome sequence of Mahella australiensis type strain (50-1 BON).</title>
        <authorList>
            <person name="Sikorski J."/>
            <person name="Teshima H."/>
            <person name="Nolan M."/>
            <person name="Lucas S."/>
            <person name="Hammon N."/>
            <person name="Deshpande S."/>
            <person name="Cheng J.F."/>
            <person name="Pitluck S."/>
            <person name="Liolios K."/>
            <person name="Pagani I."/>
            <person name="Ivanova N."/>
            <person name="Huntemann M."/>
            <person name="Mavromatis K."/>
            <person name="Ovchinikova G."/>
            <person name="Pati A."/>
            <person name="Tapia R."/>
            <person name="Han C."/>
            <person name="Goodwin L."/>
            <person name="Chen A."/>
            <person name="Palaniappan K."/>
            <person name="Land M."/>
            <person name="Hauser L."/>
            <person name="Ngatchou-Djao O.D."/>
            <person name="Rohde M."/>
            <person name="Pukall R."/>
            <person name="Spring S."/>
            <person name="Abt B."/>
            <person name="Goker M."/>
            <person name="Detter J.C."/>
            <person name="Woyke T."/>
            <person name="Bristow J."/>
            <person name="Markowitz V."/>
            <person name="Hugenholtz P."/>
            <person name="Eisen J.A."/>
            <person name="Kyrpides N.C."/>
            <person name="Klenk H.P."/>
            <person name="Lapidus A."/>
        </authorList>
    </citation>
    <scope>NUCLEOTIDE SEQUENCE [LARGE SCALE GENOMIC DNA]</scope>
    <source>
        <strain evidence="10">DSM 15567 / CIP 107919 / 50-1 BON</strain>
    </source>
</reference>
<keyword evidence="10" id="KW-1185">Reference proteome</keyword>
<evidence type="ECO:0000256" key="6">
    <source>
        <dbReference type="ARBA" id="ARBA00022777"/>
    </source>
</evidence>
<comment type="similarity">
    <text evidence="1">Belongs to the ROK (NagC/XylR) family.</text>
</comment>
<dbReference type="GO" id="GO:0005737">
    <property type="term" value="C:cytoplasm"/>
    <property type="evidence" value="ECO:0007669"/>
    <property type="project" value="InterPro"/>
</dbReference>
<dbReference type="HOGENOM" id="CLU_036604_0_4_9"/>
<reference evidence="10" key="1">
    <citation type="submission" date="2010-11" db="EMBL/GenBank/DDBJ databases">
        <title>The complete genome of Mahella australiensis DSM 15567.</title>
        <authorList>
            <consortium name="US DOE Joint Genome Institute (JGI-PGF)"/>
            <person name="Lucas S."/>
            <person name="Copeland A."/>
            <person name="Lapidus A."/>
            <person name="Bruce D."/>
            <person name="Goodwin L."/>
            <person name="Pitluck S."/>
            <person name="Kyrpides N."/>
            <person name="Mavromatis K."/>
            <person name="Pagani I."/>
            <person name="Ivanova N."/>
            <person name="Teshima H."/>
            <person name="Brettin T."/>
            <person name="Detter J.C."/>
            <person name="Han C."/>
            <person name="Tapia R."/>
            <person name="Land M."/>
            <person name="Hauser L."/>
            <person name="Markowitz V."/>
            <person name="Cheng J.-F."/>
            <person name="Hugenholtz P."/>
            <person name="Woyke T."/>
            <person name="Wu D."/>
            <person name="Spring S."/>
            <person name="Pukall R."/>
            <person name="Steenblock K."/>
            <person name="Schneider S."/>
            <person name="Klenk H.-P."/>
            <person name="Eisen J.A."/>
        </authorList>
    </citation>
    <scope>NUCLEOTIDE SEQUENCE [LARGE SCALE GENOMIC DNA]</scope>
    <source>
        <strain evidence="10">DSM 15567 / CIP 107919 / 50-1 BON</strain>
    </source>
</reference>
<dbReference type="InterPro" id="IPR043129">
    <property type="entry name" value="ATPase_NBD"/>
</dbReference>
<evidence type="ECO:0000256" key="4">
    <source>
        <dbReference type="ARBA" id="ARBA00022679"/>
    </source>
</evidence>
<evidence type="ECO:0000256" key="8">
    <source>
        <dbReference type="ARBA" id="ARBA00032386"/>
    </source>
</evidence>
<keyword evidence="5" id="KW-0547">Nucleotide-binding</keyword>
<dbReference type="eggNOG" id="COG1940">
    <property type="taxonomic scope" value="Bacteria"/>
</dbReference>
<accession>F4A1K0</accession>
<dbReference type="NCBIfam" id="TIGR00744">
    <property type="entry name" value="ROK_glcA_fam"/>
    <property type="match status" value="1"/>
</dbReference>
<dbReference type="GO" id="GO:0005524">
    <property type="term" value="F:ATP binding"/>
    <property type="evidence" value="ECO:0007669"/>
    <property type="project" value="UniProtKB-KW"/>
</dbReference>
<evidence type="ECO:0000256" key="3">
    <source>
        <dbReference type="ARBA" id="ARBA00014701"/>
    </source>
</evidence>
<keyword evidence="6" id="KW-0418">Kinase</keyword>
<dbReference type="GO" id="GO:0006096">
    <property type="term" value="P:glycolytic process"/>
    <property type="evidence" value="ECO:0007669"/>
    <property type="project" value="InterPro"/>
</dbReference>
<dbReference type="KEGG" id="mas:Mahau_0836"/>
<evidence type="ECO:0000313" key="10">
    <source>
        <dbReference type="Proteomes" id="UP000008457"/>
    </source>
</evidence>
<dbReference type="Gene3D" id="3.30.420.40">
    <property type="match status" value="2"/>
</dbReference>
<dbReference type="GO" id="GO:0004340">
    <property type="term" value="F:glucokinase activity"/>
    <property type="evidence" value="ECO:0007669"/>
    <property type="project" value="UniProtKB-EC"/>
</dbReference>
<evidence type="ECO:0000313" key="9">
    <source>
        <dbReference type="EMBL" id="AEE96034.1"/>
    </source>
</evidence>
<dbReference type="PANTHER" id="PTHR18964">
    <property type="entry name" value="ROK (REPRESSOR, ORF, KINASE) FAMILY"/>
    <property type="match status" value="1"/>
</dbReference>
<dbReference type="Pfam" id="PF00480">
    <property type="entry name" value="ROK"/>
    <property type="match status" value="1"/>
</dbReference>
<dbReference type="InterPro" id="IPR004654">
    <property type="entry name" value="ROK_glcA"/>
</dbReference>
<dbReference type="EMBL" id="CP002360">
    <property type="protein sequence ID" value="AEE96034.1"/>
    <property type="molecule type" value="Genomic_DNA"/>
</dbReference>
<evidence type="ECO:0000256" key="1">
    <source>
        <dbReference type="ARBA" id="ARBA00006479"/>
    </source>
</evidence>
<keyword evidence="4" id="KW-0808">Transferase</keyword>
<dbReference type="AlphaFoldDB" id="F4A1K0"/>
<dbReference type="EC" id="2.7.1.2" evidence="2"/>
<dbReference type="SUPFAM" id="SSF53067">
    <property type="entry name" value="Actin-like ATPase domain"/>
    <property type="match status" value="1"/>
</dbReference>